<dbReference type="AlphaFoldDB" id="A0A9P0BMY7"/>
<evidence type="ECO:0000313" key="8">
    <source>
        <dbReference type="Proteomes" id="UP001154078"/>
    </source>
</evidence>
<reference evidence="7" key="1">
    <citation type="submission" date="2021-12" db="EMBL/GenBank/DDBJ databases">
        <authorList>
            <person name="King R."/>
        </authorList>
    </citation>
    <scope>NUCLEOTIDE SEQUENCE</scope>
</reference>
<gene>
    <name evidence="7" type="ORF">MELIAE_LOCUS13339</name>
</gene>
<organism evidence="7 8">
    <name type="scientific">Brassicogethes aeneus</name>
    <name type="common">Rape pollen beetle</name>
    <name type="synonym">Meligethes aeneus</name>
    <dbReference type="NCBI Taxonomy" id="1431903"/>
    <lineage>
        <taxon>Eukaryota</taxon>
        <taxon>Metazoa</taxon>
        <taxon>Ecdysozoa</taxon>
        <taxon>Arthropoda</taxon>
        <taxon>Hexapoda</taxon>
        <taxon>Insecta</taxon>
        <taxon>Pterygota</taxon>
        <taxon>Neoptera</taxon>
        <taxon>Endopterygota</taxon>
        <taxon>Coleoptera</taxon>
        <taxon>Polyphaga</taxon>
        <taxon>Cucujiformia</taxon>
        <taxon>Nitidulidae</taxon>
        <taxon>Meligethinae</taxon>
        <taxon>Brassicogethes</taxon>
    </lineage>
</organism>
<dbReference type="PANTHER" id="PTHR23033">
    <property type="entry name" value="BETA1,3-GALACTOSYLTRANSFERASE"/>
    <property type="match status" value="1"/>
</dbReference>
<proteinExistence type="inferred from homology"/>
<evidence type="ECO:0008006" key="9">
    <source>
        <dbReference type="Google" id="ProtNLM"/>
    </source>
</evidence>
<dbReference type="OrthoDB" id="414175at2759"/>
<keyword evidence="5" id="KW-1133">Transmembrane helix</keyword>
<keyword evidence="3" id="KW-0812">Transmembrane</keyword>
<dbReference type="InterPro" id="IPR026050">
    <property type="entry name" value="C1GALT1/C1GALT1_chp1"/>
</dbReference>
<dbReference type="Gene3D" id="3.90.550.50">
    <property type="match status" value="1"/>
</dbReference>
<dbReference type="PANTHER" id="PTHR23033:SF14">
    <property type="entry name" value="GLYCOPROTEIN-N-ACETYLGALACTOSAMINE 3-BETA-GALACTOSYLTRANSFERASE 1-RELATED"/>
    <property type="match status" value="1"/>
</dbReference>
<evidence type="ECO:0000313" key="7">
    <source>
        <dbReference type="EMBL" id="CAH0564896.1"/>
    </source>
</evidence>
<dbReference type="EMBL" id="OV121140">
    <property type="protein sequence ID" value="CAH0564896.1"/>
    <property type="molecule type" value="Genomic_DNA"/>
</dbReference>
<name>A0A9P0BMY7_BRAAE</name>
<evidence type="ECO:0000256" key="2">
    <source>
        <dbReference type="ARBA" id="ARBA00006462"/>
    </source>
</evidence>
<protein>
    <recommendedName>
        <fullName evidence="9">Glycoprotein-N-acetylgalactosamine 3-beta-galactosyltransferase 1</fullName>
    </recommendedName>
</protein>
<evidence type="ECO:0000256" key="6">
    <source>
        <dbReference type="ARBA" id="ARBA00023136"/>
    </source>
</evidence>
<keyword evidence="8" id="KW-1185">Reference proteome</keyword>
<evidence type="ECO:0000256" key="1">
    <source>
        <dbReference type="ARBA" id="ARBA00004606"/>
    </source>
</evidence>
<comment type="similarity">
    <text evidence="2">Belongs to the glycosyltransferase 31 family. Beta3-Gal-T subfamily.</text>
</comment>
<evidence type="ECO:0000256" key="4">
    <source>
        <dbReference type="ARBA" id="ARBA00022968"/>
    </source>
</evidence>
<dbReference type="GO" id="GO:0016020">
    <property type="term" value="C:membrane"/>
    <property type="evidence" value="ECO:0007669"/>
    <property type="project" value="UniProtKB-SubCell"/>
</dbReference>
<keyword evidence="6" id="KW-0472">Membrane</keyword>
<keyword evidence="4" id="KW-0735">Signal-anchor</keyword>
<accession>A0A9P0BMY7</accession>
<comment type="subcellular location">
    <subcellularLocation>
        <location evidence="1">Membrane</location>
        <topology evidence="1">Single-pass type II membrane protein</topology>
    </subcellularLocation>
</comment>
<evidence type="ECO:0000256" key="5">
    <source>
        <dbReference type="ARBA" id="ARBA00022989"/>
    </source>
</evidence>
<evidence type="ECO:0000256" key="3">
    <source>
        <dbReference type="ARBA" id="ARBA00022692"/>
    </source>
</evidence>
<sequence length="137" mass="15720">MLLDKNPENPIYFGCHFKKHVKQGYMSGGAGYVLSRQALKQFIENGLKKTTHCHPGLKGDEDVELGRCLEAAQVKVGDSRDSQKRGRYFGGMEGISDYAVSFHHVEVVDMYFFEYLIYHLRPFGIYDIPQNVSYYLN</sequence>
<dbReference type="GO" id="GO:0016263">
    <property type="term" value="F:glycoprotein-N-acetylgalactosamine 3-beta-galactosyltransferase activity"/>
    <property type="evidence" value="ECO:0007669"/>
    <property type="project" value="TreeGrafter"/>
</dbReference>
<dbReference type="Proteomes" id="UP001154078">
    <property type="component" value="Chromosome 9"/>
</dbReference>